<evidence type="ECO:0000256" key="5">
    <source>
        <dbReference type="SAM" id="MobiDB-lite"/>
    </source>
</evidence>
<evidence type="ECO:0000259" key="6">
    <source>
        <dbReference type="PROSITE" id="PS50102"/>
    </source>
</evidence>
<keyword evidence="2 4" id="KW-0694">RNA-binding</keyword>
<dbReference type="InterPro" id="IPR012677">
    <property type="entry name" value="Nucleotide-bd_a/b_plait_sf"/>
</dbReference>
<protein>
    <recommendedName>
        <fullName evidence="1">Probable RNA-binding protein 18</fullName>
    </recommendedName>
    <alternativeName>
        <fullName evidence="3">RNA-binding motif protein 18</fullName>
    </alternativeName>
</protein>
<dbReference type="InterPro" id="IPR035979">
    <property type="entry name" value="RBD_domain_sf"/>
</dbReference>
<gene>
    <name evidence="7" type="ORF">WG66_8918</name>
</gene>
<evidence type="ECO:0000256" key="1">
    <source>
        <dbReference type="ARBA" id="ARBA00021141"/>
    </source>
</evidence>
<comment type="caution">
    <text evidence="7">The sequence shown here is derived from an EMBL/GenBank/DDBJ whole genome shotgun (WGS) entry which is preliminary data.</text>
</comment>
<dbReference type="PANTHER" id="PTHR23189">
    <property type="entry name" value="RNA RECOGNITION MOTIF-CONTAINING"/>
    <property type="match status" value="1"/>
</dbReference>
<dbReference type="InterPro" id="IPR039157">
    <property type="entry name" value="RBM18_RRM"/>
</dbReference>
<evidence type="ECO:0000313" key="7">
    <source>
        <dbReference type="EMBL" id="KTB38517.1"/>
    </source>
</evidence>
<feature type="domain" description="RRM" evidence="6">
    <location>
        <begin position="33"/>
        <end position="113"/>
    </location>
</feature>
<proteinExistence type="predicted"/>
<evidence type="ECO:0000256" key="4">
    <source>
        <dbReference type="PROSITE-ProRule" id="PRU00176"/>
    </source>
</evidence>
<reference evidence="7 8" key="1">
    <citation type="submission" date="2015-12" db="EMBL/GenBank/DDBJ databases">
        <title>Draft genome sequence of Moniliophthora roreri, the causal agent of frosty pod rot of cacao.</title>
        <authorList>
            <person name="Aime M.C."/>
            <person name="Diaz-Valderrama J.R."/>
            <person name="Kijpornyongpan T."/>
            <person name="Phillips-Mora W."/>
        </authorList>
    </citation>
    <scope>NUCLEOTIDE SEQUENCE [LARGE SCALE GENOMIC DNA]</scope>
    <source>
        <strain evidence="7 8">MCA 2952</strain>
    </source>
</reference>
<evidence type="ECO:0000256" key="2">
    <source>
        <dbReference type="ARBA" id="ARBA00022884"/>
    </source>
</evidence>
<dbReference type="GO" id="GO:0003723">
    <property type="term" value="F:RNA binding"/>
    <property type="evidence" value="ECO:0007669"/>
    <property type="project" value="UniProtKB-UniRule"/>
</dbReference>
<accession>A0A0W0FQK6</accession>
<dbReference type="Pfam" id="PF00076">
    <property type="entry name" value="RRM_1"/>
    <property type="match status" value="1"/>
</dbReference>
<feature type="compositionally biased region" description="Low complexity" evidence="5">
    <location>
        <begin position="219"/>
        <end position="258"/>
    </location>
</feature>
<sequence>MNDPESLISYPTHADSPPPEAASSSQPRQTLQDRIYVGNLHPSVDEYTLLQLFAKYGKITKLDFLFHKTGPLKGKPRGYCFVEYASNDEALRALSAHDKLLRGRKLVVTHAHQAPLDYMGGQYRPRKNMMESGRPTTLSLLKTGMTGKNHDATSSKIAMMEAKLRQMEASKEHPPSSSTSTLPSHPSLPPKPAGDDLPPTTPRPLHKPPLAARAPHPPTVASLASTSVPSSSIKISSGLRLASPSGSSTSDGISKSTIMKSKSAGLLGVKIVKSRKEDKPSEGTELGSSSIS</sequence>
<dbReference type="AlphaFoldDB" id="A0A0W0FQK6"/>
<dbReference type="Gene3D" id="3.30.70.330">
    <property type="match status" value="1"/>
</dbReference>
<evidence type="ECO:0000313" key="8">
    <source>
        <dbReference type="Proteomes" id="UP000054988"/>
    </source>
</evidence>
<dbReference type="EMBL" id="LATX01001757">
    <property type="protein sequence ID" value="KTB38517.1"/>
    <property type="molecule type" value="Genomic_DNA"/>
</dbReference>
<dbReference type="CDD" id="cd12355">
    <property type="entry name" value="RRM_RBM18"/>
    <property type="match status" value="1"/>
</dbReference>
<dbReference type="Proteomes" id="UP000054988">
    <property type="component" value="Unassembled WGS sequence"/>
</dbReference>
<feature type="compositionally biased region" description="Low complexity" evidence="5">
    <location>
        <begin position="175"/>
        <end position="185"/>
    </location>
</feature>
<dbReference type="SMART" id="SM00360">
    <property type="entry name" value="RRM"/>
    <property type="match status" value="1"/>
</dbReference>
<feature type="compositionally biased region" description="Basic and acidic residues" evidence="5">
    <location>
        <begin position="165"/>
        <end position="174"/>
    </location>
</feature>
<dbReference type="eggNOG" id="ENOG502RH7I">
    <property type="taxonomic scope" value="Eukaryota"/>
</dbReference>
<organism evidence="7 8">
    <name type="scientific">Moniliophthora roreri</name>
    <name type="common">Frosty pod rot fungus</name>
    <name type="synonym">Monilia roreri</name>
    <dbReference type="NCBI Taxonomy" id="221103"/>
    <lineage>
        <taxon>Eukaryota</taxon>
        <taxon>Fungi</taxon>
        <taxon>Dikarya</taxon>
        <taxon>Basidiomycota</taxon>
        <taxon>Agaricomycotina</taxon>
        <taxon>Agaricomycetes</taxon>
        <taxon>Agaricomycetidae</taxon>
        <taxon>Agaricales</taxon>
        <taxon>Marasmiineae</taxon>
        <taxon>Marasmiaceae</taxon>
        <taxon>Moniliophthora</taxon>
    </lineage>
</organism>
<dbReference type="PROSITE" id="PS50102">
    <property type="entry name" value="RRM"/>
    <property type="match status" value="1"/>
</dbReference>
<feature type="region of interest" description="Disordered" evidence="5">
    <location>
        <begin position="1"/>
        <end position="28"/>
    </location>
</feature>
<feature type="region of interest" description="Disordered" evidence="5">
    <location>
        <begin position="165"/>
        <end position="292"/>
    </location>
</feature>
<evidence type="ECO:0000256" key="3">
    <source>
        <dbReference type="ARBA" id="ARBA00030780"/>
    </source>
</evidence>
<dbReference type="SUPFAM" id="SSF54928">
    <property type="entry name" value="RNA-binding domain, RBD"/>
    <property type="match status" value="1"/>
</dbReference>
<dbReference type="InterPro" id="IPR000504">
    <property type="entry name" value="RRM_dom"/>
</dbReference>
<name>A0A0W0FQK6_MONRR</name>